<evidence type="ECO:0000256" key="7">
    <source>
        <dbReference type="PROSITE-ProRule" id="PRU01240"/>
    </source>
</evidence>
<dbReference type="EC" id="3.4.21.62" evidence="6"/>
<feature type="active site" description="Charge relay system" evidence="7">
    <location>
        <position position="152"/>
    </location>
</feature>
<dbReference type="PROSITE" id="PS51892">
    <property type="entry name" value="SUBTILASE"/>
    <property type="match status" value="1"/>
</dbReference>
<proteinExistence type="inferred from homology"/>
<dbReference type="InterPro" id="IPR023827">
    <property type="entry name" value="Peptidase_S8_Asp-AS"/>
</dbReference>
<dbReference type="PANTHER" id="PTHR43806">
    <property type="entry name" value="PEPTIDASE S8"/>
    <property type="match status" value="1"/>
</dbReference>
<dbReference type="InterPro" id="IPR050131">
    <property type="entry name" value="Peptidase_S8_subtilisin-like"/>
</dbReference>
<dbReference type="PANTHER" id="PTHR43806:SF11">
    <property type="entry name" value="CEREVISIN-RELATED"/>
    <property type="match status" value="1"/>
</dbReference>
<protein>
    <recommendedName>
        <fullName evidence="6">subtilisin</fullName>
        <ecNumber evidence="6">3.4.21.62</ecNumber>
    </recommendedName>
</protein>
<organism evidence="9 10">
    <name type="scientific">Perkinsus chesapeaki</name>
    <name type="common">Clam parasite</name>
    <name type="synonym">Perkinsus andrewsi</name>
    <dbReference type="NCBI Taxonomy" id="330153"/>
    <lineage>
        <taxon>Eukaryota</taxon>
        <taxon>Sar</taxon>
        <taxon>Alveolata</taxon>
        <taxon>Perkinsozoa</taxon>
        <taxon>Perkinsea</taxon>
        <taxon>Perkinsida</taxon>
        <taxon>Perkinsidae</taxon>
        <taxon>Perkinsus</taxon>
    </lineage>
</organism>
<reference evidence="9 10" key="1">
    <citation type="submission" date="2020-04" db="EMBL/GenBank/DDBJ databases">
        <title>Perkinsus chesapeaki whole genome sequence.</title>
        <authorList>
            <person name="Bogema D.R."/>
        </authorList>
    </citation>
    <scope>NUCLEOTIDE SEQUENCE [LARGE SCALE GENOMIC DNA]</scope>
    <source>
        <strain evidence="9">ATCC PRA-425</strain>
    </source>
</reference>
<dbReference type="GO" id="GO:0004252">
    <property type="term" value="F:serine-type endopeptidase activity"/>
    <property type="evidence" value="ECO:0007669"/>
    <property type="project" value="UniProtKB-UniRule"/>
</dbReference>
<name>A0A7J6M8B3_PERCH</name>
<comment type="catalytic activity">
    <reaction evidence="5">
        <text>Hydrolysis of proteins with broad specificity for peptide bonds, and a preference for a large uncharged residue in P1. Hydrolyzes peptide amides.</text>
        <dbReference type="EC" id="3.4.21.62"/>
    </reaction>
</comment>
<dbReference type="InterPro" id="IPR036852">
    <property type="entry name" value="Peptidase_S8/S53_dom_sf"/>
</dbReference>
<evidence type="ECO:0000256" key="1">
    <source>
        <dbReference type="ARBA" id="ARBA00011073"/>
    </source>
</evidence>
<keyword evidence="4 7" id="KW-0720">Serine protease</keyword>
<dbReference type="GO" id="GO:0006508">
    <property type="term" value="P:proteolysis"/>
    <property type="evidence" value="ECO:0007669"/>
    <property type="project" value="UniProtKB-KW"/>
</dbReference>
<evidence type="ECO:0000256" key="6">
    <source>
        <dbReference type="ARBA" id="ARBA00023619"/>
    </source>
</evidence>
<accession>A0A7J6M8B3</accession>
<comment type="caution">
    <text evidence="9">The sequence shown here is derived from an EMBL/GenBank/DDBJ whole genome shotgun (WGS) entry which is preliminary data.</text>
</comment>
<evidence type="ECO:0000259" key="8">
    <source>
        <dbReference type="Pfam" id="PF00082"/>
    </source>
</evidence>
<keyword evidence="3 7" id="KW-0378">Hydrolase</keyword>
<evidence type="ECO:0000256" key="2">
    <source>
        <dbReference type="ARBA" id="ARBA00022670"/>
    </source>
</evidence>
<dbReference type="EMBL" id="JAAPAO010000204">
    <property type="protein sequence ID" value="KAF4667735.1"/>
    <property type="molecule type" value="Genomic_DNA"/>
</dbReference>
<evidence type="ECO:0000313" key="10">
    <source>
        <dbReference type="Proteomes" id="UP000591131"/>
    </source>
</evidence>
<keyword evidence="2 7" id="KW-0645">Protease</keyword>
<evidence type="ECO:0000256" key="3">
    <source>
        <dbReference type="ARBA" id="ARBA00022801"/>
    </source>
</evidence>
<dbReference type="Gene3D" id="3.40.50.200">
    <property type="entry name" value="Peptidase S8/S53 domain"/>
    <property type="match status" value="1"/>
</dbReference>
<dbReference type="Proteomes" id="UP000591131">
    <property type="component" value="Unassembled WGS sequence"/>
</dbReference>
<sequence length="379" mass="41716">MSFLMTVKVKTLTNVNIQIVWTSVRDTNYLGPDTFCDYIDMASRLLPDIVATCTDDALSGTKFSSSDNFNISDPLSRTQFQLQAMRMGKVWSLISQRRLREVSVAILDDGIDFRDPDLASSRGIFTTSRGHVITGYWDVVHDTGRPFITGNHGSDVARVMAARANNSFGVAGVASNLRLMSINVFGNSTTFYFSDLMEGLELAIDIGIEVISLSLGMKLDSWPEETRLGLQRKFLLKKALDRAGEKDIIVVSAAGNYGMNDPDIFPCAYRGYNSICVGALEKPDFISPYSNYGPQVHLAAFGTDIPVGFNGDGSIRSVTGTSFATPPFEIKPLLMRYSTPIHWPSRIIHRHGGALDVYHTIQGAIAEAAIYKVISRRDS</sequence>
<feature type="active site" description="Charge relay system" evidence="7">
    <location>
        <position position="322"/>
    </location>
</feature>
<feature type="active site" description="Charge relay system" evidence="7">
    <location>
        <position position="108"/>
    </location>
</feature>
<evidence type="ECO:0000313" key="9">
    <source>
        <dbReference type="EMBL" id="KAF4667735.1"/>
    </source>
</evidence>
<keyword evidence="10" id="KW-1185">Reference proteome</keyword>
<dbReference type="InterPro" id="IPR000209">
    <property type="entry name" value="Peptidase_S8/S53_dom"/>
</dbReference>
<dbReference type="Pfam" id="PF00082">
    <property type="entry name" value="Peptidase_S8"/>
    <property type="match status" value="1"/>
</dbReference>
<gene>
    <name evidence="9" type="primary">SUB2_12</name>
    <name evidence="9" type="ORF">FOL47_003404</name>
</gene>
<feature type="domain" description="Peptidase S8/S53" evidence="8">
    <location>
        <begin position="101"/>
        <end position="326"/>
    </location>
</feature>
<dbReference type="AlphaFoldDB" id="A0A7J6M8B3"/>
<dbReference type="OrthoDB" id="531541at2759"/>
<evidence type="ECO:0000256" key="4">
    <source>
        <dbReference type="ARBA" id="ARBA00022825"/>
    </source>
</evidence>
<comment type="similarity">
    <text evidence="1 7">Belongs to the peptidase S8 family.</text>
</comment>
<evidence type="ECO:0000256" key="5">
    <source>
        <dbReference type="ARBA" id="ARBA00023529"/>
    </source>
</evidence>
<dbReference type="SUPFAM" id="SSF52743">
    <property type="entry name" value="Subtilisin-like"/>
    <property type="match status" value="1"/>
</dbReference>
<dbReference type="PROSITE" id="PS00136">
    <property type="entry name" value="SUBTILASE_ASP"/>
    <property type="match status" value="1"/>
</dbReference>